<proteinExistence type="predicted"/>
<dbReference type="Pfam" id="PF01551">
    <property type="entry name" value="Peptidase_M23"/>
    <property type="match status" value="1"/>
</dbReference>
<organism evidence="3 4">
    <name type="scientific">Crassaminicella indica</name>
    <dbReference type="NCBI Taxonomy" id="2855394"/>
    <lineage>
        <taxon>Bacteria</taxon>
        <taxon>Bacillati</taxon>
        <taxon>Bacillota</taxon>
        <taxon>Clostridia</taxon>
        <taxon>Eubacteriales</taxon>
        <taxon>Clostridiaceae</taxon>
        <taxon>Crassaminicella</taxon>
    </lineage>
</organism>
<dbReference type="CDD" id="cd12797">
    <property type="entry name" value="M23_peptidase"/>
    <property type="match status" value="1"/>
</dbReference>
<evidence type="ECO:0000313" key="4">
    <source>
        <dbReference type="Proteomes" id="UP000886818"/>
    </source>
</evidence>
<reference evidence="3" key="1">
    <citation type="submission" date="2021-07" db="EMBL/GenBank/DDBJ databases">
        <title>Complete genome sequence of Crassaminicella sp. 143-21, isolated from a deep-sea hydrothermal vent.</title>
        <authorList>
            <person name="Li X."/>
        </authorList>
    </citation>
    <scope>NUCLEOTIDE SEQUENCE</scope>
    <source>
        <strain evidence="3">143-21</strain>
    </source>
</reference>
<sequence>MGFKKWSKNRGLYKLLDNEGFYIVLFLCVCIVATTAMWVTKKNINQFIAEDIKTPSVEENQSLDINAYDHSPSIVVEDMEDKEELTVSSAVLKKDDKIIKSKPKKAKKEIVSNKKVQMIEPLKGKRGMGYAANKLIYSKTLDQYTTHHGIDIIASENTPVVAALSGEVVEVTRDAQLGITIAISHGDHMITKYANLSTEKMVKVGDWVEQGQIISGVGKTALFETLEEPHLHFEVLIDGKNVDPNTYLSSKN</sequence>
<dbReference type="InterPro" id="IPR016047">
    <property type="entry name" value="M23ase_b-sheet_dom"/>
</dbReference>
<accession>A0ABX8RE78</accession>
<keyword evidence="4" id="KW-1185">Reference proteome</keyword>
<dbReference type="RefSeq" id="WP_218283395.1">
    <property type="nucleotide sequence ID" value="NZ_CP078093.1"/>
</dbReference>
<dbReference type="Proteomes" id="UP000886818">
    <property type="component" value="Chromosome"/>
</dbReference>
<dbReference type="InterPro" id="IPR050570">
    <property type="entry name" value="Cell_wall_metabolism_enzyme"/>
</dbReference>
<evidence type="ECO:0000259" key="2">
    <source>
        <dbReference type="Pfam" id="PF01551"/>
    </source>
</evidence>
<keyword evidence="1" id="KW-0472">Membrane</keyword>
<dbReference type="PANTHER" id="PTHR21666:SF270">
    <property type="entry name" value="MUREIN HYDROLASE ACTIVATOR ENVC"/>
    <property type="match status" value="1"/>
</dbReference>
<protein>
    <submittedName>
        <fullName evidence="3">M23 family metallopeptidase</fullName>
    </submittedName>
</protein>
<gene>
    <name evidence="3" type="ORF">KVH43_02970</name>
</gene>
<evidence type="ECO:0000313" key="3">
    <source>
        <dbReference type="EMBL" id="QXM06699.1"/>
    </source>
</evidence>
<dbReference type="EMBL" id="CP078093">
    <property type="protein sequence ID" value="QXM06699.1"/>
    <property type="molecule type" value="Genomic_DNA"/>
</dbReference>
<name>A0ABX8RE78_9CLOT</name>
<keyword evidence="1" id="KW-0812">Transmembrane</keyword>
<feature type="domain" description="M23ase beta-sheet core" evidence="2">
    <location>
        <begin position="146"/>
        <end position="244"/>
    </location>
</feature>
<keyword evidence="1" id="KW-1133">Transmembrane helix</keyword>
<feature type="transmembrane region" description="Helical" evidence="1">
    <location>
        <begin position="20"/>
        <end position="39"/>
    </location>
</feature>
<evidence type="ECO:0000256" key="1">
    <source>
        <dbReference type="SAM" id="Phobius"/>
    </source>
</evidence>
<dbReference type="PANTHER" id="PTHR21666">
    <property type="entry name" value="PEPTIDASE-RELATED"/>
    <property type="match status" value="1"/>
</dbReference>